<feature type="compositionally biased region" description="Polar residues" evidence="2">
    <location>
        <begin position="47"/>
        <end position="59"/>
    </location>
</feature>
<sequence length="158" mass="16825">MTDFTFTSLPLLALAAVTILLLVIVILRFSAVPLSRRQAKRCPAPSGSDSCELSSSPGSLTHQPDTVLLQALIGTYDLSSSEVVRAHVQKSLRAVGVTPITADPGDPFDLGLHKGVAGVVAPSPELISRIARVRRQGWQTDAGVLRPADVEVYKDETI</sequence>
<keyword evidence="1" id="KW-0143">Chaperone</keyword>
<dbReference type="Proteomes" id="UP001226389">
    <property type="component" value="Unassembled WGS sequence"/>
</dbReference>
<comment type="caution">
    <text evidence="4">The sequence shown here is derived from an EMBL/GenBank/DDBJ whole genome shotgun (WGS) entry which is preliminary data.</text>
</comment>
<dbReference type="RefSeq" id="WP_370871735.1">
    <property type="nucleotide sequence ID" value="NZ_JAUSSY010000001.1"/>
</dbReference>
<proteinExistence type="predicted"/>
<keyword evidence="3" id="KW-1133">Transmembrane helix</keyword>
<organism evidence="4 5">
    <name type="scientific">Pseudarthrobacter defluvii</name>
    <dbReference type="NCBI Taxonomy" id="410837"/>
    <lineage>
        <taxon>Bacteria</taxon>
        <taxon>Bacillati</taxon>
        <taxon>Actinomycetota</taxon>
        <taxon>Actinomycetes</taxon>
        <taxon>Micrococcales</taxon>
        <taxon>Micrococcaceae</taxon>
        <taxon>Pseudarthrobacter</taxon>
    </lineage>
</organism>
<evidence type="ECO:0000313" key="4">
    <source>
        <dbReference type="EMBL" id="MDQ0116876.1"/>
    </source>
</evidence>
<protein>
    <recommendedName>
        <fullName evidence="6">DivIVA domain-containing protein</fullName>
    </recommendedName>
</protein>
<gene>
    <name evidence="4" type="ORF">J2T22_000036</name>
</gene>
<evidence type="ECO:0000256" key="2">
    <source>
        <dbReference type="SAM" id="MobiDB-lite"/>
    </source>
</evidence>
<accession>A0ABT9UD03</accession>
<evidence type="ECO:0000256" key="1">
    <source>
        <dbReference type="ARBA" id="ARBA00023186"/>
    </source>
</evidence>
<keyword evidence="5" id="KW-1185">Reference proteome</keyword>
<dbReference type="EMBL" id="JAUSSY010000001">
    <property type="protein sequence ID" value="MDQ0116876.1"/>
    <property type="molecule type" value="Genomic_DNA"/>
</dbReference>
<dbReference type="Gene3D" id="2.30.22.10">
    <property type="entry name" value="Head domain of nucleotide exchange factor GrpE"/>
    <property type="match status" value="1"/>
</dbReference>
<evidence type="ECO:0000256" key="3">
    <source>
        <dbReference type="SAM" id="Phobius"/>
    </source>
</evidence>
<keyword evidence="3" id="KW-0812">Transmembrane</keyword>
<dbReference type="Pfam" id="PF01025">
    <property type="entry name" value="GrpE"/>
    <property type="match status" value="1"/>
</dbReference>
<keyword evidence="3" id="KW-0472">Membrane</keyword>
<dbReference type="InterPro" id="IPR009012">
    <property type="entry name" value="GrpE_head"/>
</dbReference>
<name>A0ABT9UD03_9MICC</name>
<feature type="transmembrane region" description="Helical" evidence="3">
    <location>
        <begin position="12"/>
        <end position="31"/>
    </location>
</feature>
<evidence type="ECO:0000313" key="5">
    <source>
        <dbReference type="Proteomes" id="UP001226389"/>
    </source>
</evidence>
<evidence type="ECO:0008006" key="6">
    <source>
        <dbReference type="Google" id="ProtNLM"/>
    </source>
</evidence>
<dbReference type="InterPro" id="IPR000740">
    <property type="entry name" value="GrpE"/>
</dbReference>
<reference evidence="4 5" key="1">
    <citation type="submission" date="2023-07" db="EMBL/GenBank/DDBJ databases">
        <title>Sorghum-associated microbial communities from plants grown in Nebraska, USA.</title>
        <authorList>
            <person name="Schachtman D."/>
        </authorList>
    </citation>
    <scope>NUCLEOTIDE SEQUENCE [LARGE SCALE GENOMIC DNA]</scope>
    <source>
        <strain evidence="4 5">DS994</strain>
    </source>
</reference>
<feature type="region of interest" description="Disordered" evidence="2">
    <location>
        <begin position="40"/>
        <end position="59"/>
    </location>
</feature>